<feature type="compositionally biased region" description="Pro residues" evidence="1">
    <location>
        <begin position="446"/>
        <end position="465"/>
    </location>
</feature>
<dbReference type="InterPro" id="IPR021777">
    <property type="entry name" value="SANBR_BTB"/>
</dbReference>
<protein>
    <recommendedName>
        <fullName evidence="2">SANT and BTB domain-containing protein</fullName>
    </recommendedName>
</protein>
<feature type="compositionally biased region" description="Acidic residues" evidence="1">
    <location>
        <begin position="502"/>
        <end position="516"/>
    </location>
</feature>
<sequence>MSFFRAYLAPTTGAEGVSITVHCDCAVFEMLMGYIKSRVLPHIDVGNVVSLLISSEFLQMGAVVDVCLRFMRGHMADVLRLPLDMSCLNPGLLGRLADLYAPPELDELVDRRDKVKSRLFRKKVEALVGGPEGADLQRCPECGQVYPQSRRALLDRAGALVIGVHLHVFVFTFMSISMCSCSRSCPSPCVHVHVHVHLHVFMFTFMSISMCSCSRSCPSPCVRVHVHVHLHVFMFTFMSISMCSCSRSCPSPCVRVHVHVHVLAVARPSWRAQRCPKARMHLDLGGPRPATEHGRDPTWTLGSEVALMHAAEGSSGGGRHQGWRDIFWRLSAVGAVFRCVRCGAHFQGCHWGWCLHHPRSPVFERPDAAAGIYPCCGSVALRGGEAAATGPEAAGCAYQEHIIAPEEREGRGMLVALLERHRAAVQMPPPPTARPPSASLLLLARSPPPCEGPPGPGAPPPPPASAPRSDPTEAWGQRPPPSPQAQGRGGAGPLNGAGGPGTDDEDEDDEDDDEGSDGGRSVGQAAAAADARCRAEEEGDEEDEEDEEGGAGAPPNGAAPGASAGGATAASGGPDGGAASPGGPSGPLLEATVARAVPHPKPHLPSAPRPTASLSRPRAPRPATAPRLALQTIDGTGRVAPPPTPGCPRPAVAPHRDRHLSRPASAPSDSSHAPRRAPVYRRPQQATLTGRF</sequence>
<proteinExistence type="predicted"/>
<accession>A0ABQ8UVN2</accession>
<keyword evidence="4" id="KW-1185">Reference proteome</keyword>
<comment type="caution">
    <text evidence="3">The sequence shown here is derived from an EMBL/GenBank/DDBJ whole genome shotgun (WGS) entry which is preliminary data.</text>
</comment>
<dbReference type="EMBL" id="JAPMOS010000001">
    <property type="protein sequence ID" value="KAJ4463134.1"/>
    <property type="molecule type" value="Genomic_DNA"/>
</dbReference>
<reference evidence="3" key="1">
    <citation type="journal article" date="2022" name="bioRxiv">
        <title>Genomics of Preaxostyla Flagellates Illuminates Evolutionary Transitions and the Path Towards Mitochondrial Loss.</title>
        <authorList>
            <person name="Novak L.V.F."/>
            <person name="Treitli S.C."/>
            <person name="Pyrih J."/>
            <person name="Halakuc P."/>
            <person name="Pipaliya S.V."/>
            <person name="Vacek V."/>
            <person name="Brzon O."/>
            <person name="Soukal P."/>
            <person name="Eme L."/>
            <person name="Dacks J.B."/>
            <person name="Karnkowska A."/>
            <person name="Elias M."/>
            <person name="Hampl V."/>
        </authorList>
    </citation>
    <scope>NUCLEOTIDE SEQUENCE</scope>
    <source>
        <strain evidence="3">RCP-MX</strain>
    </source>
</reference>
<feature type="compositionally biased region" description="Gly residues" evidence="1">
    <location>
        <begin position="573"/>
        <end position="585"/>
    </location>
</feature>
<feature type="region of interest" description="Disordered" evidence="1">
    <location>
        <begin position="425"/>
        <end position="692"/>
    </location>
</feature>
<feature type="compositionally biased region" description="Low complexity" evidence="1">
    <location>
        <begin position="609"/>
        <end position="630"/>
    </location>
</feature>
<evidence type="ECO:0000259" key="2">
    <source>
        <dbReference type="Pfam" id="PF11822"/>
    </source>
</evidence>
<feature type="domain" description="SANT and BTB" evidence="2">
    <location>
        <begin position="4"/>
        <end position="68"/>
    </location>
</feature>
<evidence type="ECO:0000256" key="1">
    <source>
        <dbReference type="SAM" id="MobiDB-lite"/>
    </source>
</evidence>
<gene>
    <name evidence="3" type="ORF">PAPYR_410</name>
</gene>
<dbReference type="PANTHER" id="PTHR20946">
    <property type="entry name" value="SANT AND BTB DOMAIN REGULATOR OF CLASS SWITCH RECOMBINATION"/>
    <property type="match status" value="1"/>
</dbReference>
<feature type="compositionally biased region" description="Gly residues" evidence="1">
    <location>
        <begin position="487"/>
        <end position="501"/>
    </location>
</feature>
<name>A0ABQ8UVN2_9EUKA</name>
<organism evidence="3 4">
    <name type="scientific">Paratrimastix pyriformis</name>
    <dbReference type="NCBI Taxonomy" id="342808"/>
    <lineage>
        <taxon>Eukaryota</taxon>
        <taxon>Metamonada</taxon>
        <taxon>Preaxostyla</taxon>
        <taxon>Paratrimastigidae</taxon>
        <taxon>Paratrimastix</taxon>
    </lineage>
</organism>
<evidence type="ECO:0000313" key="4">
    <source>
        <dbReference type="Proteomes" id="UP001141327"/>
    </source>
</evidence>
<feature type="compositionally biased region" description="Low complexity" evidence="1">
    <location>
        <begin position="553"/>
        <end position="572"/>
    </location>
</feature>
<feature type="compositionally biased region" description="Acidic residues" evidence="1">
    <location>
        <begin position="537"/>
        <end position="549"/>
    </location>
</feature>
<feature type="compositionally biased region" description="Low complexity" evidence="1">
    <location>
        <begin position="435"/>
        <end position="445"/>
    </location>
</feature>
<dbReference type="InterPro" id="IPR045902">
    <property type="entry name" value="SANBR-like"/>
</dbReference>
<dbReference type="Proteomes" id="UP001141327">
    <property type="component" value="Unassembled WGS sequence"/>
</dbReference>
<feature type="compositionally biased region" description="Low complexity" evidence="1">
    <location>
        <begin position="662"/>
        <end position="671"/>
    </location>
</feature>
<evidence type="ECO:0000313" key="3">
    <source>
        <dbReference type="EMBL" id="KAJ4463134.1"/>
    </source>
</evidence>
<dbReference type="Pfam" id="PF11822">
    <property type="entry name" value="BTB_SANBR"/>
    <property type="match status" value="1"/>
</dbReference>
<dbReference type="PANTHER" id="PTHR20946:SF0">
    <property type="entry name" value="SANT AND BTB DOMAIN REGULATOR OF CLASS SWITCH RECOMBINATION"/>
    <property type="match status" value="1"/>
</dbReference>